<comment type="caution">
    <text evidence="1">The sequence shown here is derived from an EMBL/GenBank/DDBJ whole genome shotgun (WGS) entry which is preliminary data.</text>
</comment>
<gene>
    <name evidence="1" type="ORF">CgunFtcFv8_015796</name>
</gene>
<sequence>MPEYDTAVLQRLPYGQGWPEAPELPTVPPSAAPALFRRTDSAAEGVSLLLMIQHSSERIRGQEEVCVY</sequence>
<evidence type="ECO:0000313" key="1">
    <source>
        <dbReference type="EMBL" id="KAK5898374.1"/>
    </source>
</evidence>
<proteinExistence type="predicted"/>
<dbReference type="EMBL" id="JAURVH010001533">
    <property type="protein sequence ID" value="KAK5898374.1"/>
    <property type="molecule type" value="Genomic_DNA"/>
</dbReference>
<name>A0AAN8H3M8_CHAGU</name>
<accession>A0AAN8H3M8</accession>
<keyword evidence="2" id="KW-1185">Reference proteome</keyword>
<protein>
    <submittedName>
        <fullName evidence="1">Uncharacterized protein</fullName>
    </submittedName>
</protein>
<organism evidence="1 2">
    <name type="scientific">Champsocephalus gunnari</name>
    <name type="common">Mackerel icefish</name>
    <dbReference type="NCBI Taxonomy" id="52237"/>
    <lineage>
        <taxon>Eukaryota</taxon>
        <taxon>Metazoa</taxon>
        <taxon>Chordata</taxon>
        <taxon>Craniata</taxon>
        <taxon>Vertebrata</taxon>
        <taxon>Euteleostomi</taxon>
        <taxon>Actinopterygii</taxon>
        <taxon>Neopterygii</taxon>
        <taxon>Teleostei</taxon>
        <taxon>Neoteleostei</taxon>
        <taxon>Acanthomorphata</taxon>
        <taxon>Eupercaria</taxon>
        <taxon>Perciformes</taxon>
        <taxon>Notothenioidei</taxon>
        <taxon>Channichthyidae</taxon>
        <taxon>Champsocephalus</taxon>
    </lineage>
</organism>
<dbReference type="AlphaFoldDB" id="A0AAN8H3M8"/>
<dbReference type="Proteomes" id="UP001331515">
    <property type="component" value="Unassembled WGS sequence"/>
</dbReference>
<evidence type="ECO:0000313" key="2">
    <source>
        <dbReference type="Proteomes" id="UP001331515"/>
    </source>
</evidence>
<reference evidence="1 2" key="1">
    <citation type="journal article" date="2023" name="Mol. Biol. Evol.">
        <title>Genomics of Secondarily Temperate Adaptation in the Only Non-Antarctic Icefish.</title>
        <authorList>
            <person name="Rivera-Colon A.G."/>
            <person name="Rayamajhi N."/>
            <person name="Minhas B.F."/>
            <person name="Madrigal G."/>
            <person name="Bilyk K.T."/>
            <person name="Yoon V."/>
            <person name="Hune M."/>
            <person name="Gregory S."/>
            <person name="Cheng C.H.C."/>
            <person name="Catchen J.M."/>
        </authorList>
    </citation>
    <scope>NUCLEOTIDE SEQUENCE [LARGE SCALE GENOMIC DNA]</scope>
    <source>
        <tissue evidence="1">White muscle</tissue>
    </source>
</reference>